<gene>
    <name evidence="1" type="ORF">BpHYR1_010933</name>
</gene>
<dbReference type="Proteomes" id="UP000276133">
    <property type="component" value="Unassembled WGS sequence"/>
</dbReference>
<dbReference type="OrthoDB" id="6507355at2759"/>
<reference evidence="1 2" key="1">
    <citation type="journal article" date="2018" name="Sci. Rep.">
        <title>Genomic signatures of local adaptation to the degree of environmental predictability in rotifers.</title>
        <authorList>
            <person name="Franch-Gras L."/>
            <person name="Hahn C."/>
            <person name="Garcia-Roger E.M."/>
            <person name="Carmona M.J."/>
            <person name="Serra M."/>
            <person name="Gomez A."/>
        </authorList>
    </citation>
    <scope>NUCLEOTIDE SEQUENCE [LARGE SCALE GENOMIC DNA]</scope>
    <source>
        <strain evidence="1">HYR1</strain>
    </source>
</reference>
<organism evidence="1 2">
    <name type="scientific">Brachionus plicatilis</name>
    <name type="common">Marine rotifer</name>
    <name type="synonym">Brachionus muelleri</name>
    <dbReference type="NCBI Taxonomy" id="10195"/>
    <lineage>
        <taxon>Eukaryota</taxon>
        <taxon>Metazoa</taxon>
        <taxon>Spiralia</taxon>
        <taxon>Gnathifera</taxon>
        <taxon>Rotifera</taxon>
        <taxon>Eurotatoria</taxon>
        <taxon>Monogononta</taxon>
        <taxon>Pseudotrocha</taxon>
        <taxon>Ploima</taxon>
        <taxon>Brachionidae</taxon>
        <taxon>Brachionus</taxon>
    </lineage>
</organism>
<dbReference type="EMBL" id="REGN01005009">
    <property type="protein sequence ID" value="RNA15219.1"/>
    <property type="molecule type" value="Genomic_DNA"/>
</dbReference>
<name>A0A3M7QVH3_BRAPC</name>
<protein>
    <submittedName>
        <fullName evidence="1">Uncharacterized protein</fullName>
    </submittedName>
</protein>
<evidence type="ECO:0000313" key="2">
    <source>
        <dbReference type="Proteomes" id="UP000276133"/>
    </source>
</evidence>
<accession>A0A3M7QVH3</accession>
<sequence length="70" mass="7946">MAWLAISQRGISEPYFVPSGLAVNQHIYLGDRWQFCILARLSIISLGEYGYVNKEVNPANVPKARPIEHF</sequence>
<comment type="caution">
    <text evidence="1">The sequence shown here is derived from an EMBL/GenBank/DDBJ whole genome shotgun (WGS) entry which is preliminary data.</text>
</comment>
<proteinExistence type="predicted"/>
<evidence type="ECO:0000313" key="1">
    <source>
        <dbReference type="EMBL" id="RNA15219.1"/>
    </source>
</evidence>
<keyword evidence="2" id="KW-1185">Reference proteome</keyword>
<dbReference type="AlphaFoldDB" id="A0A3M7QVH3"/>